<dbReference type="UniPathway" id="UPA00276">
    <property type="reaction ID" value="UER00406"/>
</dbReference>
<keyword evidence="3 14" id="KW-0285">Flavoprotein</keyword>
<keyword evidence="11" id="KW-0511">Multifunctional enzyme</keyword>
<dbReference type="GO" id="GO:0005524">
    <property type="term" value="F:ATP binding"/>
    <property type="evidence" value="ECO:0007669"/>
    <property type="project" value="UniProtKB-UniRule"/>
</dbReference>
<evidence type="ECO:0000313" key="17">
    <source>
        <dbReference type="Proteomes" id="UP000001968"/>
    </source>
</evidence>
<dbReference type="PANTHER" id="PTHR22749:SF6">
    <property type="entry name" value="RIBOFLAVIN KINASE"/>
    <property type="match status" value="1"/>
</dbReference>
<dbReference type="InterPro" id="IPR023465">
    <property type="entry name" value="Riboflavin_kinase_dom_sf"/>
</dbReference>
<reference evidence="17" key="1">
    <citation type="journal article" date="2010" name="Environ. Microbiol.">
        <title>The genome of Syntrophomonas wolfei: new insights into syntrophic metabolism and biohydrogen production.</title>
        <authorList>
            <person name="Sieber J.R."/>
            <person name="Sims D.R."/>
            <person name="Han C."/>
            <person name="Kim E."/>
            <person name="Lykidis A."/>
            <person name="Lapidus A.L."/>
            <person name="McDonnald E."/>
            <person name="Rohlin L."/>
            <person name="Culley D.E."/>
            <person name="Gunsalus R."/>
            <person name="McInerney M.J."/>
        </authorList>
    </citation>
    <scope>NUCLEOTIDE SEQUENCE [LARGE SCALE GENOMIC DNA]</scope>
    <source>
        <strain evidence="17">DSM 2245B / Goettingen</strain>
    </source>
</reference>
<dbReference type="Proteomes" id="UP000001968">
    <property type="component" value="Chromosome"/>
</dbReference>
<evidence type="ECO:0000256" key="9">
    <source>
        <dbReference type="ARBA" id="ARBA00022827"/>
    </source>
</evidence>
<keyword evidence="10 14" id="KW-0067">ATP-binding</keyword>
<dbReference type="EC" id="2.7.1.26" evidence="14"/>
<dbReference type="STRING" id="335541.Swol_0904"/>
<evidence type="ECO:0000256" key="1">
    <source>
        <dbReference type="ARBA" id="ARBA00004726"/>
    </source>
</evidence>
<sequence>MEVVREIDNFTNSEGSLFLALGNFDGVHRGHQRLIGDLVKKARANNGIAAAFIFEPHPAMVLNPSRAPKLLVTAERKAELMNKLGLDKLIYNTFDLAISQCSPEEFVKSILVERLKIREAFVGFNYSFGHKGSGTPQLLKELGKKYDFQVNIIPPVEIKGQVVSSTIIRQALDAGDMELAREMLGYYPMIEGKVIEGEKRGATIGFPTANLGIGAELNIPVKGVYAALAVLEGENFGAAVNIGSKPTFHQEYPVSVEAHLIDFNRQVYDQDLRLFFLQKIRDEKRFSSVDELIKQIGLDRKQAGEIYESLESRGKIDII</sequence>
<dbReference type="AlphaFoldDB" id="Q0AYI4"/>
<evidence type="ECO:0000256" key="10">
    <source>
        <dbReference type="ARBA" id="ARBA00022840"/>
    </source>
</evidence>
<dbReference type="CDD" id="cd02064">
    <property type="entry name" value="FAD_synthetase_N"/>
    <property type="match status" value="1"/>
</dbReference>
<dbReference type="NCBIfam" id="TIGR00083">
    <property type="entry name" value="ribF"/>
    <property type="match status" value="1"/>
</dbReference>
<evidence type="ECO:0000256" key="3">
    <source>
        <dbReference type="ARBA" id="ARBA00022630"/>
    </source>
</evidence>
<evidence type="ECO:0000259" key="15">
    <source>
        <dbReference type="SMART" id="SM00904"/>
    </source>
</evidence>
<comment type="catalytic activity">
    <reaction evidence="12 14">
        <text>riboflavin + ATP = FMN + ADP + H(+)</text>
        <dbReference type="Rhea" id="RHEA:14357"/>
        <dbReference type="ChEBI" id="CHEBI:15378"/>
        <dbReference type="ChEBI" id="CHEBI:30616"/>
        <dbReference type="ChEBI" id="CHEBI:57986"/>
        <dbReference type="ChEBI" id="CHEBI:58210"/>
        <dbReference type="ChEBI" id="CHEBI:456216"/>
        <dbReference type="EC" id="2.7.1.26"/>
    </reaction>
</comment>
<comment type="pathway">
    <text evidence="2 14">Cofactor biosynthesis; FMN biosynthesis; FMN from riboflavin (ATP route): step 1/1.</text>
</comment>
<keyword evidence="4 14" id="KW-0288">FMN</keyword>
<keyword evidence="8 14" id="KW-0418">Kinase</keyword>
<comment type="pathway">
    <text evidence="1 14">Cofactor biosynthesis; FAD biosynthesis; FAD from FMN: step 1/1.</text>
</comment>
<dbReference type="EMBL" id="CP000448">
    <property type="protein sequence ID" value="ABI68220.1"/>
    <property type="molecule type" value="Genomic_DNA"/>
</dbReference>
<keyword evidence="9 14" id="KW-0274">FAD</keyword>
<dbReference type="GO" id="GO:0008531">
    <property type="term" value="F:riboflavin kinase activity"/>
    <property type="evidence" value="ECO:0007669"/>
    <property type="project" value="UniProtKB-UniRule"/>
</dbReference>
<dbReference type="SUPFAM" id="SSF52374">
    <property type="entry name" value="Nucleotidylyl transferase"/>
    <property type="match status" value="1"/>
</dbReference>
<evidence type="ECO:0000256" key="7">
    <source>
        <dbReference type="ARBA" id="ARBA00022741"/>
    </source>
</evidence>
<comment type="catalytic activity">
    <reaction evidence="13 14">
        <text>FMN + ATP + H(+) = FAD + diphosphate</text>
        <dbReference type="Rhea" id="RHEA:17237"/>
        <dbReference type="ChEBI" id="CHEBI:15378"/>
        <dbReference type="ChEBI" id="CHEBI:30616"/>
        <dbReference type="ChEBI" id="CHEBI:33019"/>
        <dbReference type="ChEBI" id="CHEBI:57692"/>
        <dbReference type="ChEBI" id="CHEBI:58210"/>
        <dbReference type="EC" id="2.7.7.2"/>
    </reaction>
</comment>
<dbReference type="SMART" id="SM00904">
    <property type="entry name" value="Flavokinase"/>
    <property type="match status" value="1"/>
</dbReference>
<dbReference type="RefSeq" id="WP_011640325.1">
    <property type="nucleotide sequence ID" value="NC_008346.1"/>
</dbReference>
<dbReference type="InterPro" id="IPR015864">
    <property type="entry name" value="FAD_synthase"/>
</dbReference>
<evidence type="ECO:0000256" key="2">
    <source>
        <dbReference type="ARBA" id="ARBA00005201"/>
    </source>
</evidence>
<feature type="domain" description="Riboflavin kinase" evidence="15">
    <location>
        <begin position="183"/>
        <end position="308"/>
    </location>
</feature>
<dbReference type="GO" id="GO:0003919">
    <property type="term" value="F:FMN adenylyltransferase activity"/>
    <property type="evidence" value="ECO:0007669"/>
    <property type="project" value="UniProtKB-UniRule"/>
</dbReference>
<dbReference type="PIRSF" id="PIRSF004491">
    <property type="entry name" value="FAD_Synth"/>
    <property type="match status" value="1"/>
</dbReference>
<dbReference type="Gene3D" id="3.40.50.620">
    <property type="entry name" value="HUPs"/>
    <property type="match status" value="1"/>
</dbReference>
<dbReference type="SUPFAM" id="SSF82114">
    <property type="entry name" value="Riboflavin kinase-like"/>
    <property type="match status" value="1"/>
</dbReference>
<keyword evidence="5 14" id="KW-0808">Transferase</keyword>
<evidence type="ECO:0000256" key="12">
    <source>
        <dbReference type="ARBA" id="ARBA00047880"/>
    </source>
</evidence>
<dbReference type="NCBIfam" id="NF004162">
    <property type="entry name" value="PRK05627.1-5"/>
    <property type="match status" value="1"/>
</dbReference>
<dbReference type="Pfam" id="PF06574">
    <property type="entry name" value="FAD_syn"/>
    <property type="match status" value="1"/>
</dbReference>
<organism evidence="16 17">
    <name type="scientific">Syntrophomonas wolfei subsp. wolfei (strain DSM 2245B / Goettingen)</name>
    <dbReference type="NCBI Taxonomy" id="335541"/>
    <lineage>
        <taxon>Bacteria</taxon>
        <taxon>Bacillati</taxon>
        <taxon>Bacillota</taxon>
        <taxon>Clostridia</taxon>
        <taxon>Eubacteriales</taxon>
        <taxon>Syntrophomonadaceae</taxon>
        <taxon>Syntrophomonas</taxon>
    </lineage>
</organism>
<dbReference type="InterPro" id="IPR014729">
    <property type="entry name" value="Rossmann-like_a/b/a_fold"/>
</dbReference>
<dbReference type="KEGG" id="swo:Swol_0904"/>
<comment type="similarity">
    <text evidence="14">Belongs to the ribF family.</text>
</comment>
<evidence type="ECO:0000256" key="5">
    <source>
        <dbReference type="ARBA" id="ARBA00022679"/>
    </source>
</evidence>
<dbReference type="EC" id="2.7.7.2" evidence="14"/>
<dbReference type="GO" id="GO:0009231">
    <property type="term" value="P:riboflavin biosynthetic process"/>
    <property type="evidence" value="ECO:0007669"/>
    <property type="project" value="InterPro"/>
</dbReference>
<dbReference type="NCBIfam" id="NF004160">
    <property type="entry name" value="PRK05627.1-3"/>
    <property type="match status" value="1"/>
</dbReference>
<protein>
    <recommendedName>
        <fullName evidence="14">Riboflavin biosynthesis protein</fullName>
    </recommendedName>
    <domain>
        <recommendedName>
            <fullName evidence="14">Riboflavin kinase</fullName>
            <ecNumber evidence="14">2.7.1.26</ecNumber>
        </recommendedName>
        <alternativeName>
            <fullName evidence="14">Flavokinase</fullName>
        </alternativeName>
    </domain>
    <domain>
        <recommendedName>
            <fullName evidence="14">FMN adenylyltransferase</fullName>
            <ecNumber evidence="14">2.7.7.2</ecNumber>
        </recommendedName>
        <alternativeName>
            <fullName evidence="14">FAD pyrophosphorylase</fullName>
        </alternativeName>
        <alternativeName>
            <fullName evidence="14">FAD synthase</fullName>
        </alternativeName>
    </domain>
</protein>
<evidence type="ECO:0000313" key="16">
    <source>
        <dbReference type="EMBL" id="ABI68220.1"/>
    </source>
</evidence>
<keyword evidence="17" id="KW-1185">Reference proteome</keyword>
<keyword evidence="6 14" id="KW-0548">Nucleotidyltransferase</keyword>
<keyword evidence="7 14" id="KW-0547">Nucleotide-binding</keyword>
<dbReference type="GO" id="GO:0006747">
    <property type="term" value="P:FAD biosynthetic process"/>
    <property type="evidence" value="ECO:0007669"/>
    <property type="project" value="UniProtKB-UniRule"/>
</dbReference>
<dbReference type="Gene3D" id="2.40.30.30">
    <property type="entry name" value="Riboflavin kinase-like"/>
    <property type="match status" value="1"/>
</dbReference>
<dbReference type="UniPathway" id="UPA00277">
    <property type="reaction ID" value="UER00407"/>
</dbReference>
<dbReference type="Pfam" id="PF01687">
    <property type="entry name" value="Flavokinase"/>
    <property type="match status" value="1"/>
</dbReference>
<name>Q0AYI4_SYNWW</name>
<evidence type="ECO:0000256" key="6">
    <source>
        <dbReference type="ARBA" id="ARBA00022695"/>
    </source>
</evidence>
<dbReference type="HOGENOM" id="CLU_048437_0_2_9"/>
<dbReference type="eggNOG" id="COG0196">
    <property type="taxonomic scope" value="Bacteria"/>
</dbReference>
<dbReference type="OrthoDB" id="9803667at2"/>
<proteinExistence type="inferred from homology"/>
<dbReference type="InterPro" id="IPR015865">
    <property type="entry name" value="Riboflavin_kinase_bac/euk"/>
</dbReference>
<gene>
    <name evidence="16" type="ordered locus">Swol_0904</name>
</gene>
<dbReference type="PANTHER" id="PTHR22749">
    <property type="entry name" value="RIBOFLAVIN KINASE/FMN ADENYLYLTRANSFERASE"/>
    <property type="match status" value="1"/>
</dbReference>
<evidence type="ECO:0000256" key="13">
    <source>
        <dbReference type="ARBA" id="ARBA00049494"/>
    </source>
</evidence>
<dbReference type="InterPro" id="IPR002606">
    <property type="entry name" value="Riboflavin_kinase_bac"/>
</dbReference>
<evidence type="ECO:0000256" key="11">
    <source>
        <dbReference type="ARBA" id="ARBA00023268"/>
    </source>
</evidence>
<evidence type="ECO:0000256" key="8">
    <source>
        <dbReference type="ARBA" id="ARBA00022777"/>
    </source>
</evidence>
<accession>Q0AYI4</accession>
<evidence type="ECO:0000256" key="14">
    <source>
        <dbReference type="PIRNR" id="PIRNR004491"/>
    </source>
</evidence>
<dbReference type="FunFam" id="3.40.50.620:FF:000021">
    <property type="entry name" value="Riboflavin biosynthesis protein"/>
    <property type="match status" value="1"/>
</dbReference>
<dbReference type="InterPro" id="IPR023468">
    <property type="entry name" value="Riboflavin_kinase"/>
</dbReference>
<dbReference type="GO" id="GO:0009398">
    <property type="term" value="P:FMN biosynthetic process"/>
    <property type="evidence" value="ECO:0007669"/>
    <property type="project" value="UniProtKB-UniRule"/>
</dbReference>
<evidence type="ECO:0000256" key="4">
    <source>
        <dbReference type="ARBA" id="ARBA00022643"/>
    </source>
</evidence>